<evidence type="ECO:0000256" key="5">
    <source>
        <dbReference type="ARBA" id="ARBA00022692"/>
    </source>
</evidence>
<evidence type="ECO:0000256" key="18">
    <source>
        <dbReference type="SAM" id="Phobius"/>
    </source>
</evidence>
<dbReference type="AlphaFoldDB" id="A0A2U3PF79"/>
<protein>
    <submittedName>
        <fullName evidence="20">Putative transmembrane alanine and leucine rich protein</fullName>
    </submittedName>
</protein>
<dbReference type="Gene3D" id="3.10.580.10">
    <property type="entry name" value="CBS-domain"/>
    <property type="match status" value="1"/>
</dbReference>
<dbReference type="CDD" id="cd06164">
    <property type="entry name" value="S2P-M50_SpoIVFB_CBS"/>
    <property type="match status" value="1"/>
</dbReference>
<evidence type="ECO:0000256" key="15">
    <source>
        <dbReference type="PIRSR" id="PIRSR006404-2"/>
    </source>
</evidence>
<feature type="non-terminal residue" evidence="20">
    <location>
        <position position="1"/>
    </location>
</feature>
<organism evidence="20 21">
    <name type="scientific">Mycobacterium numidiamassiliense</name>
    <dbReference type="NCBI Taxonomy" id="1841861"/>
    <lineage>
        <taxon>Bacteria</taxon>
        <taxon>Bacillati</taxon>
        <taxon>Actinomycetota</taxon>
        <taxon>Actinomycetes</taxon>
        <taxon>Mycobacteriales</taxon>
        <taxon>Mycobacteriaceae</taxon>
        <taxon>Mycobacterium</taxon>
    </lineage>
</organism>
<dbReference type="Pfam" id="PF02163">
    <property type="entry name" value="Peptidase_M50"/>
    <property type="match status" value="2"/>
</dbReference>
<evidence type="ECO:0000256" key="3">
    <source>
        <dbReference type="ARBA" id="ARBA00022475"/>
    </source>
</evidence>
<dbReference type="InterPro" id="IPR008915">
    <property type="entry name" value="Peptidase_M50"/>
</dbReference>
<evidence type="ECO:0000256" key="9">
    <source>
        <dbReference type="ARBA" id="ARBA00022833"/>
    </source>
</evidence>
<gene>
    <name evidence="20" type="ORF">MNAB215_4631</name>
</gene>
<dbReference type="Pfam" id="PF00571">
    <property type="entry name" value="CBS"/>
    <property type="match status" value="1"/>
</dbReference>
<dbReference type="InterPro" id="IPR046342">
    <property type="entry name" value="CBS_dom_sf"/>
</dbReference>
<reference evidence="20 21" key="1">
    <citation type="submission" date="2017-01" db="EMBL/GenBank/DDBJ databases">
        <authorList>
            <consortium name="Urmite Genomes"/>
        </authorList>
    </citation>
    <scope>NUCLEOTIDE SEQUENCE [LARGE SCALE GENOMIC DNA]</scope>
    <source>
        <strain evidence="20 21">AB215</strain>
    </source>
</reference>
<dbReference type="Proteomes" id="UP000240424">
    <property type="component" value="Unassembled WGS sequence"/>
</dbReference>
<keyword evidence="9 15" id="KW-0862">Zinc</keyword>
<dbReference type="SUPFAM" id="SSF54631">
    <property type="entry name" value="CBS-domain pair"/>
    <property type="match status" value="1"/>
</dbReference>
<sequence>VSEAIPLGRIAGFGVKVHWSVIVILWLFTWSLASTLPGTVKGYSHAAYWLAGACGAVVLLASLLAHELAHAVVARRMGVSVRDVTLWLFGGVTSLEGEAKTPKAAFRIAFVGPATSLVLSAGFAGLAIALGAVHAAAIAVSVAWWLATINLLLGLFNLLPGAPLDGGRVVRAYLWHRYGDSVRASVGAAHAGRVVAIILITLGLAEFLAGGLIGGVWLAFIGWFIFTAAREEEMQVTTRQALAGLRVVDAMTANPHTAPGWLTVEDFIQRYVLGDRHSAYPVADRDGSTMGLVTLRQLRELAPDRRTTTSVREIALPLDSVPTAAPREPLSALIDRLSSAGHGSRALVIDGGQVVGIVTPSDLARLIDVYRLAQPGPGPGSAALRHDANSATVGSSKI</sequence>
<dbReference type="GO" id="GO:0005886">
    <property type="term" value="C:plasma membrane"/>
    <property type="evidence" value="ECO:0007669"/>
    <property type="project" value="UniProtKB-SubCell"/>
</dbReference>
<dbReference type="GO" id="GO:0046872">
    <property type="term" value="F:metal ion binding"/>
    <property type="evidence" value="ECO:0007669"/>
    <property type="project" value="UniProtKB-KW"/>
</dbReference>
<keyword evidence="11" id="KW-0482">Metalloprotease</keyword>
<evidence type="ECO:0000256" key="6">
    <source>
        <dbReference type="ARBA" id="ARBA00022723"/>
    </source>
</evidence>
<feature type="domain" description="CBS" evidence="19">
    <location>
        <begin position="251"/>
        <end position="308"/>
    </location>
</feature>
<evidence type="ECO:0000256" key="14">
    <source>
        <dbReference type="PIRSR" id="PIRSR006404-1"/>
    </source>
</evidence>
<feature type="transmembrane region" description="Helical" evidence="18">
    <location>
        <begin position="208"/>
        <end position="229"/>
    </location>
</feature>
<evidence type="ECO:0000256" key="17">
    <source>
        <dbReference type="SAM" id="MobiDB-lite"/>
    </source>
</evidence>
<feature type="transmembrane region" description="Helical" evidence="18">
    <location>
        <begin position="181"/>
        <end position="202"/>
    </location>
</feature>
<feature type="binding site" evidence="15">
    <location>
        <position position="70"/>
    </location>
    <ligand>
        <name>Zn(2+)</name>
        <dbReference type="ChEBI" id="CHEBI:29105"/>
        <note>catalytic</note>
    </ligand>
</feature>
<evidence type="ECO:0000256" key="12">
    <source>
        <dbReference type="ARBA" id="ARBA00023122"/>
    </source>
</evidence>
<dbReference type="GO" id="GO:0006508">
    <property type="term" value="P:proteolysis"/>
    <property type="evidence" value="ECO:0007669"/>
    <property type="project" value="UniProtKB-KW"/>
</dbReference>
<keyword evidence="6 15" id="KW-0479">Metal-binding</keyword>
<keyword evidence="4" id="KW-0645">Protease</keyword>
<feature type="region of interest" description="Disordered" evidence="17">
    <location>
        <begin position="378"/>
        <end position="398"/>
    </location>
</feature>
<evidence type="ECO:0000313" key="20">
    <source>
        <dbReference type="EMBL" id="SPM42411.1"/>
    </source>
</evidence>
<keyword evidence="10 18" id="KW-1133">Transmembrane helix</keyword>
<accession>A0A2U3PF79</accession>
<feature type="transmembrane region" description="Helical" evidence="18">
    <location>
        <begin position="108"/>
        <end position="130"/>
    </location>
</feature>
<evidence type="ECO:0000256" key="4">
    <source>
        <dbReference type="ARBA" id="ARBA00022670"/>
    </source>
</evidence>
<dbReference type="GO" id="GO:0008237">
    <property type="term" value="F:metallopeptidase activity"/>
    <property type="evidence" value="ECO:0007669"/>
    <property type="project" value="UniProtKB-KW"/>
</dbReference>
<evidence type="ECO:0000313" key="21">
    <source>
        <dbReference type="Proteomes" id="UP000240424"/>
    </source>
</evidence>
<dbReference type="STRING" id="1841861.GCA_900157365_02951"/>
<keyword evidence="8" id="KW-0378">Hydrolase</keyword>
<evidence type="ECO:0000256" key="1">
    <source>
        <dbReference type="ARBA" id="ARBA00004651"/>
    </source>
</evidence>
<dbReference type="SMART" id="SM00116">
    <property type="entry name" value="CBS"/>
    <property type="match status" value="2"/>
</dbReference>
<keyword evidence="3" id="KW-1003">Cell membrane</keyword>
<keyword evidence="21" id="KW-1185">Reference proteome</keyword>
<dbReference type="PIRSF" id="PIRSF006404">
    <property type="entry name" value="UCP006404_Pept_M50_CBS"/>
    <property type="match status" value="1"/>
</dbReference>
<dbReference type="InterPro" id="IPR016483">
    <property type="entry name" value="UCP006404_Pept_M50_CBS"/>
</dbReference>
<feature type="domain" description="CBS" evidence="19">
    <location>
        <begin position="315"/>
        <end position="374"/>
    </location>
</feature>
<dbReference type="PANTHER" id="PTHR39188:SF3">
    <property type="entry name" value="STAGE IV SPORULATION PROTEIN FB"/>
    <property type="match status" value="1"/>
</dbReference>
<feature type="transmembrane region" description="Helical" evidence="18">
    <location>
        <begin position="46"/>
        <end position="66"/>
    </location>
</feature>
<keyword evidence="5 18" id="KW-0812">Transmembrane</keyword>
<evidence type="ECO:0000256" key="8">
    <source>
        <dbReference type="ARBA" id="ARBA00022801"/>
    </source>
</evidence>
<dbReference type="InterPro" id="IPR000644">
    <property type="entry name" value="CBS_dom"/>
</dbReference>
<evidence type="ECO:0000259" key="19">
    <source>
        <dbReference type="PROSITE" id="PS51371"/>
    </source>
</evidence>
<evidence type="ECO:0000256" key="2">
    <source>
        <dbReference type="ARBA" id="ARBA00007931"/>
    </source>
</evidence>
<evidence type="ECO:0000256" key="10">
    <source>
        <dbReference type="ARBA" id="ARBA00022989"/>
    </source>
</evidence>
<dbReference type="PANTHER" id="PTHR39188">
    <property type="entry name" value="MEMBRANE-ASSOCIATED ZINC METALLOPROTEASE M50B"/>
    <property type="match status" value="1"/>
</dbReference>
<evidence type="ECO:0000256" key="7">
    <source>
        <dbReference type="ARBA" id="ARBA00022737"/>
    </source>
</evidence>
<evidence type="ECO:0000256" key="13">
    <source>
        <dbReference type="ARBA" id="ARBA00023136"/>
    </source>
</evidence>
<dbReference type="EMBL" id="FUEZ01000004">
    <property type="protein sequence ID" value="SPM42411.1"/>
    <property type="molecule type" value="Genomic_DNA"/>
</dbReference>
<feature type="binding site" evidence="15">
    <location>
        <position position="165"/>
    </location>
    <ligand>
        <name>Zn(2+)</name>
        <dbReference type="ChEBI" id="CHEBI:29105"/>
        <note>catalytic</note>
    </ligand>
</feature>
<evidence type="ECO:0000256" key="16">
    <source>
        <dbReference type="PROSITE-ProRule" id="PRU00703"/>
    </source>
</evidence>
<name>A0A2U3PF79_9MYCO</name>
<feature type="compositionally biased region" description="Polar residues" evidence="17">
    <location>
        <begin position="389"/>
        <end position="398"/>
    </location>
</feature>
<feature type="binding site" evidence="15">
    <location>
        <position position="66"/>
    </location>
    <ligand>
        <name>Zn(2+)</name>
        <dbReference type="ChEBI" id="CHEBI:29105"/>
        <note>catalytic</note>
    </ligand>
</feature>
<keyword evidence="13 18" id="KW-0472">Membrane</keyword>
<comment type="subcellular location">
    <subcellularLocation>
        <location evidence="1">Cell membrane</location>
        <topology evidence="1">Multi-pass membrane protein</topology>
    </subcellularLocation>
</comment>
<proteinExistence type="inferred from homology"/>
<keyword evidence="12 16" id="KW-0129">CBS domain</keyword>
<comment type="similarity">
    <text evidence="2">Belongs to the peptidase M50B family.</text>
</comment>
<feature type="transmembrane region" description="Helical" evidence="18">
    <location>
        <begin position="136"/>
        <end position="160"/>
    </location>
</feature>
<comment type="cofactor">
    <cofactor evidence="15">
        <name>Zn(2+)</name>
        <dbReference type="ChEBI" id="CHEBI:29105"/>
    </cofactor>
    <text evidence="15">Binds 1 zinc ion per subunit.</text>
</comment>
<keyword evidence="7" id="KW-0677">Repeat</keyword>
<evidence type="ECO:0000256" key="11">
    <source>
        <dbReference type="ARBA" id="ARBA00023049"/>
    </source>
</evidence>
<feature type="active site" evidence="14">
    <location>
        <position position="67"/>
    </location>
</feature>
<dbReference type="PROSITE" id="PS51371">
    <property type="entry name" value="CBS"/>
    <property type="match status" value="2"/>
</dbReference>